<reference evidence="1 2" key="1">
    <citation type="submission" date="2024-06" db="EMBL/GenBank/DDBJ databases">
        <title>The Natural Products Discovery Center: Release of the First 8490 Sequenced Strains for Exploring Actinobacteria Biosynthetic Diversity.</title>
        <authorList>
            <person name="Kalkreuter E."/>
            <person name="Kautsar S.A."/>
            <person name="Yang D."/>
            <person name="Bader C.D."/>
            <person name="Teijaro C.N."/>
            <person name="Fluegel L."/>
            <person name="Davis C.M."/>
            <person name="Simpson J.R."/>
            <person name="Lauterbach L."/>
            <person name="Steele A.D."/>
            <person name="Gui C."/>
            <person name="Meng S."/>
            <person name="Li G."/>
            <person name="Viehrig K."/>
            <person name="Ye F."/>
            <person name="Su P."/>
            <person name="Kiefer A.F."/>
            <person name="Nichols A."/>
            <person name="Cepeda A.J."/>
            <person name="Yan W."/>
            <person name="Fan B."/>
            <person name="Jiang Y."/>
            <person name="Adhikari A."/>
            <person name="Zheng C.-J."/>
            <person name="Schuster L."/>
            <person name="Cowan T.M."/>
            <person name="Smanski M.J."/>
            <person name="Chevrette M.G."/>
            <person name="De Carvalho L.P.S."/>
            <person name="Shen B."/>
        </authorList>
    </citation>
    <scope>NUCLEOTIDE SEQUENCE [LARGE SCALE GENOMIC DNA]</scope>
    <source>
        <strain evidence="1 2">NPDC001166</strain>
    </source>
</reference>
<name>A0ABV1TXS8_9ACTN</name>
<proteinExistence type="predicted"/>
<dbReference type="Proteomes" id="UP001470023">
    <property type="component" value="Unassembled WGS sequence"/>
</dbReference>
<dbReference type="Gene3D" id="3.30.950.30">
    <property type="entry name" value="Schlafen, AAA domain"/>
    <property type="match status" value="1"/>
</dbReference>
<dbReference type="RefSeq" id="WP_352062573.1">
    <property type="nucleotide sequence ID" value="NZ_JBEPAZ010000001.1"/>
</dbReference>
<dbReference type="InterPro" id="IPR038461">
    <property type="entry name" value="Schlafen_AlbA_2_dom_sf"/>
</dbReference>
<comment type="caution">
    <text evidence="1">The sequence shown here is derived from an EMBL/GenBank/DDBJ whole genome shotgun (WGS) entry which is preliminary data.</text>
</comment>
<evidence type="ECO:0000313" key="2">
    <source>
        <dbReference type="Proteomes" id="UP001470023"/>
    </source>
</evidence>
<accession>A0ABV1TXS8</accession>
<keyword evidence="2" id="KW-1185">Reference proteome</keyword>
<protein>
    <recommendedName>
        <fullName evidence="3">Schlafen AlbA-2 domain-containing protein</fullName>
    </recommendedName>
</protein>
<dbReference type="EMBL" id="JBEPAZ010000001">
    <property type="protein sequence ID" value="MER6426288.1"/>
    <property type="molecule type" value="Genomic_DNA"/>
</dbReference>
<evidence type="ECO:0008006" key="3">
    <source>
        <dbReference type="Google" id="ProtNLM"/>
    </source>
</evidence>
<gene>
    <name evidence="1" type="ORF">ABT272_00845</name>
</gene>
<evidence type="ECO:0000313" key="1">
    <source>
        <dbReference type="EMBL" id="MER6426288.1"/>
    </source>
</evidence>
<sequence length="148" mass="15802">MVTWAGGACRRFREAAGPEMVRWAPAGPCLRCTGNLFVGVGDDGTVLGIENDLSTLPKQADPDGYELFVRQVLDDNLSAPTATTVRISFPEVAGRVVCRVSVAAAGKAVFARPAKGGSAATDFWVRVGNATNQLHGEGLLRYREEHWG</sequence>
<organism evidence="1 2">
    <name type="scientific">Streptomyces sp. 900105245</name>
    <dbReference type="NCBI Taxonomy" id="3154379"/>
    <lineage>
        <taxon>Bacteria</taxon>
        <taxon>Bacillati</taxon>
        <taxon>Actinomycetota</taxon>
        <taxon>Actinomycetes</taxon>
        <taxon>Kitasatosporales</taxon>
        <taxon>Streptomycetaceae</taxon>
        <taxon>Streptomyces</taxon>
    </lineage>
</organism>